<dbReference type="Proteomes" id="UP000472260">
    <property type="component" value="Unassembled WGS sequence"/>
</dbReference>
<feature type="domain" description="F5/8 type C" evidence="1">
    <location>
        <begin position="22"/>
        <end position="128"/>
    </location>
</feature>
<dbReference type="Gene3D" id="2.60.120.260">
    <property type="entry name" value="Galactose-binding domain-like"/>
    <property type="match status" value="1"/>
</dbReference>
<dbReference type="PANTHER" id="PTHR24543">
    <property type="entry name" value="MULTICOPPER OXIDASE-RELATED"/>
    <property type="match status" value="1"/>
</dbReference>
<evidence type="ECO:0000313" key="3">
    <source>
        <dbReference type="Proteomes" id="UP000472260"/>
    </source>
</evidence>
<dbReference type="InterPro" id="IPR008979">
    <property type="entry name" value="Galactose-bd-like_sf"/>
</dbReference>
<dbReference type="InterPro" id="IPR000421">
    <property type="entry name" value="FA58C"/>
</dbReference>
<dbReference type="SMART" id="SM00231">
    <property type="entry name" value="FA58C"/>
    <property type="match status" value="1"/>
</dbReference>
<sequence length="169" mass="19661">MLFLRWWACPDGFHAPHFQPECPYQKPLGFESGSVMAEQLTCSNQDQYVGWFSSWTPNKARLNSQGFGCAWLSKLQDTSQWLQIDLQEVRVVSGILSQGRCDADEWTTKYSLQYRTQENLNWIYYKDQTGNNRVKNLSDLKEREPSIRRHIINGTLSYVGEDPNIVITF</sequence>
<dbReference type="AlphaFoldDB" id="A0A671LFY2"/>
<dbReference type="PANTHER" id="PTHR24543:SF295">
    <property type="entry name" value="RETINOSCHISIN"/>
    <property type="match status" value="1"/>
</dbReference>
<dbReference type="Pfam" id="PF00754">
    <property type="entry name" value="F5_F8_type_C"/>
    <property type="match status" value="1"/>
</dbReference>
<accession>A0A671LFY2</accession>
<evidence type="ECO:0000313" key="2">
    <source>
        <dbReference type="Ensembl" id="ENSSANP00000017207.1"/>
    </source>
</evidence>
<organism evidence="2 3">
    <name type="scientific">Sinocyclocheilus anshuiensis</name>
    <dbReference type="NCBI Taxonomy" id="1608454"/>
    <lineage>
        <taxon>Eukaryota</taxon>
        <taxon>Metazoa</taxon>
        <taxon>Chordata</taxon>
        <taxon>Craniata</taxon>
        <taxon>Vertebrata</taxon>
        <taxon>Euteleostomi</taxon>
        <taxon>Actinopterygii</taxon>
        <taxon>Neopterygii</taxon>
        <taxon>Teleostei</taxon>
        <taxon>Ostariophysi</taxon>
        <taxon>Cypriniformes</taxon>
        <taxon>Cyprinidae</taxon>
        <taxon>Cyprininae</taxon>
        <taxon>Sinocyclocheilus</taxon>
    </lineage>
</organism>
<dbReference type="PROSITE" id="PS50022">
    <property type="entry name" value="FA58C_3"/>
    <property type="match status" value="1"/>
</dbReference>
<evidence type="ECO:0000259" key="1">
    <source>
        <dbReference type="PROSITE" id="PS50022"/>
    </source>
</evidence>
<dbReference type="Ensembl" id="ENSSANT00000018360.1">
    <property type="protein sequence ID" value="ENSSANP00000017207.1"/>
    <property type="gene ID" value="ENSSANG00000009059.1"/>
</dbReference>
<reference evidence="2" key="2">
    <citation type="submission" date="2025-09" db="UniProtKB">
        <authorList>
            <consortium name="Ensembl"/>
        </authorList>
    </citation>
    <scope>IDENTIFICATION</scope>
</reference>
<keyword evidence="3" id="KW-1185">Reference proteome</keyword>
<protein>
    <recommendedName>
        <fullName evidence="1">F5/8 type C domain-containing protein</fullName>
    </recommendedName>
</protein>
<reference evidence="2" key="1">
    <citation type="submission" date="2025-08" db="UniProtKB">
        <authorList>
            <consortium name="Ensembl"/>
        </authorList>
    </citation>
    <scope>IDENTIFICATION</scope>
</reference>
<dbReference type="CDD" id="cd00057">
    <property type="entry name" value="FA58C"/>
    <property type="match status" value="1"/>
</dbReference>
<dbReference type="SUPFAM" id="SSF49785">
    <property type="entry name" value="Galactose-binding domain-like"/>
    <property type="match status" value="1"/>
</dbReference>
<name>A0A671LFY2_9TELE</name>
<proteinExistence type="predicted"/>